<sequence length="313" mass="34708">MFISSFRFALFHPSHPTTPQPTVVHGDPCRLDHRRSHEYRLSFKYFSGSSGRLDSVLAMSILTPAMSFIKIAVLFLLSSPLSQSSITVRLTPSPTLSDLYGDRCLPWSDDELSSSNLEACLRCSASETGLLFLLFRASAPSAPKLKFFLSRSCFGISCHSVSVSDGSYPLCPSLAVNLVSSSYPTILRTIDLCPRSLLILHRSHRNAKAVADMQQRNLQTSMEQEESRIAETADIQIKQCAAGNESNMRALLSTLQYVLWTECGWQPVSLTDMITSASVKKVYRKATLCIHPDKVQQKGASLEQSHLRMPSID</sequence>
<dbReference type="GO" id="GO:0031982">
    <property type="term" value="C:vesicle"/>
    <property type="evidence" value="ECO:0007669"/>
    <property type="project" value="TreeGrafter"/>
</dbReference>
<dbReference type="PANTHER" id="PTHR23172">
    <property type="entry name" value="AUXILIN/CYCLIN G-ASSOCIATED KINASE-RELATED"/>
    <property type="match status" value="1"/>
</dbReference>
<dbReference type="OrthoDB" id="1717591at2759"/>
<dbReference type="SUPFAM" id="SSF46565">
    <property type="entry name" value="Chaperone J-domain"/>
    <property type="match status" value="1"/>
</dbReference>
<organism evidence="1 2">
    <name type="scientific">Senna tora</name>
    <dbReference type="NCBI Taxonomy" id="362788"/>
    <lineage>
        <taxon>Eukaryota</taxon>
        <taxon>Viridiplantae</taxon>
        <taxon>Streptophyta</taxon>
        <taxon>Embryophyta</taxon>
        <taxon>Tracheophyta</taxon>
        <taxon>Spermatophyta</taxon>
        <taxon>Magnoliopsida</taxon>
        <taxon>eudicotyledons</taxon>
        <taxon>Gunneridae</taxon>
        <taxon>Pentapetalae</taxon>
        <taxon>rosids</taxon>
        <taxon>fabids</taxon>
        <taxon>Fabales</taxon>
        <taxon>Fabaceae</taxon>
        <taxon>Caesalpinioideae</taxon>
        <taxon>Cassia clade</taxon>
        <taxon>Senna</taxon>
    </lineage>
</organism>
<dbReference type="GO" id="GO:0005737">
    <property type="term" value="C:cytoplasm"/>
    <property type="evidence" value="ECO:0007669"/>
    <property type="project" value="TreeGrafter"/>
</dbReference>
<keyword evidence="2" id="KW-1185">Reference proteome</keyword>
<dbReference type="Gene3D" id="1.10.287.110">
    <property type="entry name" value="DnaJ domain"/>
    <property type="match status" value="1"/>
</dbReference>
<dbReference type="AlphaFoldDB" id="A0A834W7P2"/>
<proteinExistence type="predicted"/>
<dbReference type="EMBL" id="JAAIUW010000010">
    <property type="protein sequence ID" value="KAF7812167.1"/>
    <property type="molecule type" value="Genomic_DNA"/>
</dbReference>
<dbReference type="GO" id="GO:0072318">
    <property type="term" value="P:clathrin coat disassembly"/>
    <property type="evidence" value="ECO:0007669"/>
    <property type="project" value="TreeGrafter"/>
</dbReference>
<dbReference type="GO" id="GO:0072583">
    <property type="term" value="P:clathrin-dependent endocytosis"/>
    <property type="evidence" value="ECO:0007669"/>
    <property type="project" value="TreeGrafter"/>
</dbReference>
<gene>
    <name evidence="1" type="ORF">G2W53_033143</name>
</gene>
<dbReference type="PANTHER" id="PTHR23172:SF68">
    <property type="entry name" value="DNAJ DOMAIN PROTEIN"/>
    <property type="match status" value="1"/>
</dbReference>
<comment type="caution">
    <text evidence="1">The sequence shown here is derived from an EMBL/GenBank/DDBJ whole genome shotgun (WGS) entry which is preliminary data.</text>
</comment>
<name>A0A834W7P2_9FABA</name>
<evidence type="ECO:0000313" key="1">
    <source>
        <dbReference type="EMBL" id="KAF7812167.1"/>
    </source>
</evidence>
<evidence type="ECO:0000313" key="2">
    <source>
        <dbReference type="Proteomes" id="UP000634136"/>
    </source>
</evidence>
<accession>A0A834W7P2</accession>
<dbReference type="InterPro" id="IPR036869">
    <property type="entry name" value="J_dom_sf"/>
</dbReference>
<dbReference type="Proteomes" id="UP000634136">
    <property type="component" value="Unassembled WGS sequence"/>
</dbReference>
<reference evidence="1" key="1">
    <citation type="submission" date="2020-09" db="EMBL/GenBank/DDBJ databases">
        <title>Genome-Enabled Discovery of Anthraquinone Biosynthesis in Senna tora.</title>
        <authorList>
            <person name="Kang S.-H."/>
            <person name="Pandey R.P."/>
            <person name="Lee C.-M."/>
            <person name="Sim J.-S."/>
            <person name="Jeong J.-T."/>
            <person name="Choi B.-S."/>
            <person name="Jung M."/>
            <person name="Ginzburg D."/>
            <person name="Zhao K."/>
            <person name="Won S.Y."/>
            <person name="Oh T.-J."/>
            <person name="Yu Y."/>
            <person name="Kim N.-H."/>
            <person name="Lee O.R."/>
            <person name="Lee T.-H."/>
            <person name="Bashyal P."/>
            <person name="Kim T.-S."/>
            <person name="Lee W.-H."/>
            <person name="Kawkins C."/>
            <person name="Kim C.-K."/>
            <person name="Kim J.S."/>
            <person name="Ahn B.O."/>
            <person name="Rhee S.Y."/>
            <person name="Sohng J.K."/>
        </authorList>
    </citation>
    <scope>NUCLEOTIDE SEQUENCE</scope>
    <source>
        <tissue evidence="1">Leaf</tissue>
    </source>
</reference>
<dbReference type="GO" id="GO:0030276">
    <property type="term" value="F:clathrin binding"/>
    <property type="evidence" value="ECO:0007669"/>
    <property type="project" value="TreeGrafter"/>
</dbReference>
<protein>
    <submittedName>
        <fullName evidence="1">Auxilin-related protein 1</fullName>
    </submittedName>
</protein>